<dbReference type="RefSeq" id="WP_146390300.1">
    <property type="nucleotide sequence ID" value="NZ_SJPK01000002.1"/>
</dbReference>
<organism evidence="1 2">
    <name type="scientific">Allorhodopirellula solitaria</name>
    <dbReference type="NCBI Taxonomy" id="2527987"/>
    <lineage>
        <taxon>Bacteria</taxon>
        <taxon>Pseudomonadati</taxon>
        <taxon>Planctomycetota</taxon>
        <taxon>Planctomycetia</taxon>
        <taxon>Pirellulales</taxon>
        <taxon>Pirellulaceae</taxon>
        <taxon>Allorhodopirellula</taxon>
    </lineage>
</organism>
<sequence length="113" mass="13102">MLWKHSEPKPVQTSIQLDDDGFTIRGSNAARVDWITVSRIVAYKVDLWDVDLICIAFTLESEEVSIETTEADHGWKPMIAELENRFDVSDDWWSKVAFPAFEGNWTILWARSR</sequence>
<protein>
    <submittedName>
        <fullName evidence="1">Uncharacterized protein</fullName>
    </submittedName>
</protein>
<accession>A0A5C5YF01</accession>
<gene>
    <name evidence="1" type="ORF">CA85_11930</name>
</gene>
<reference evidence="1 2" key="1">
    <citation type="submission" date="2019-02" db="EMBL/GenBank/DDBJ databases">
        <title>Deep-cultivation of Planctomycetes and their phenomic and genomic characterization uncovers novel biology.</title>
        <authorList>
            <person name="Wiegand S."/>
            <person name="Jogler M."/>
            <person name="Boedeker C."/>
            <person name="Pinto D."/>
            <person name="Vollmers J."/>
            <person name="Rivas-Marin E."/>
            <person name="Kohn T."/>
            <person name="Peeters S.H."/>
            <person name="Heuer A."/>
            <person name="Rast P."/>
            <person name="Oberbeckmann S."/>
            <person name="Bunk B."/>
            <person name="Jeske O."/>
            <person name="Meyerdierks A."/>
            <person name="Storesund J.E."/>
            <person name="Kallscheuer N."/>
            <person name="Luecker S."/>
            <person name="Lage O.M."/>
            <person name="Pohl T."/>
            <person name="Merkel B.J."/>
            <person name="Hornburger P."/>
            <person name="Mueller R.-W."/>
            <person name="Bruemmer F."/>
            <person name="Labrenz M."/>
            <person name="Spormann A.M."/>
            <person name="Op Den Camp H."/>
            <person name="Overmann J."/>
            <person name="Amann R."/>
            <person name="Jetten M.S.M."/>
            <person name="Mascher T."/>
            <person name="Medema M.H."/>
            <person name="Devos D.P."/>
            <person name="Kaster A.-K."/>
            <person name="Ovreas L."/>
            <person name="Rohde M."/>
            <person name="Galperin M.Y."/>
            <person name="Jogler C."/>
        </authorList>
    </citation>
    <scope>NUCLEOTIDE SEQUENCE [LARGE SCALE GENOMIC DNA]</scope>
    <source>
        <strain evidence="1 2">CA85</strain>
    </source>
</reference>
<keyword evidence="2" id="KW-1185">Reference proteome</keyword>
<dbReference type="EMBL" id="SJPK01000002">
    <property type="protein sequence ID" value="TWT74306.1"/>
    <property type="molecule type" value="Genomic_DNA"/>
</dbReference>
<evidence type="ECO:0000313" key="1">
    <source>
        <dbReference type="EMBL" id="TWT74306.1"/>
    </source>
</evidence>
<proteinExistence type="predicted"/>
<evidence type="ECO:0000313" key="2">
    <source>
        <dbReference type="Proteomes" id="UP000318053"/>
    </source>
</evidence>
<dbReference type="Proteomes" id="UP000318053">
    <property type="component" value="Unassembled WGS sequence"/>
</dbReference>
<comment type="caution">
    <text evidence="1">The sequence shown here is derived from an EMBL/GenBank/DDBJ whole genome shotgun (WGS) entry which is preliminary data.</text>
</comment>
<dbReference type="AlphaFoldDB" id="A0A5C5YF01"/>
<dbReference type="OrthoDB" id="1353806at2"/>
<name>A0A5C5YF01_9BACT</name>